<dbReference type="SUPFAM" id="SSF103473">
    <property type="entry name" value="MFS general substrate transporter"/>
    <property type="match status" value="1"/>
</dbReference>
<evidence type="ECO:0008006" key="11">
    <source>
        <dbReference type="Google" id="ProtNLM"/>
    </source>
</evidence>
<evidence type="ECO:0000313" key="9">
    <source>
        <dbReference type="EMBL" id="KPI86590.1"/>
    </source>
</evidence>
<dbReference type="VEuPathDB" id="TriTrypDB:Lsey_0124_0240"/>
<reference evidence="9 10" key="1">
    <citation type="journal article" date="2015" name="PLoS Pathog.">
        <title>Leptomonas seymouri: Adaptations to the Dixenous Life Cycle Analyzed by Genome Sequencing, Transcriptome Profiling and Co-infection with Leishmania donovani.</title>
        <authorList>
            <person name="Kraeva N."/>
            <person name="Butenko A."/>
            <person name="Hlavacova J."/>
            <person name="Kostygov A."/>
            <person name="Myskova J."/>
            <person name="Grybchuk D."/>
            <person name="Lestinova T."/>
            <person name="Votypka J."/>
            <person name="Volf P."/>
            <person name="Opperdoes F."/>
            <person name="Flegontov P."/>
            <person name="Lukes J."/>
            <person name="Yurchenko V."/>
        </authorList>
    </citation>
    <scope>NUCLEOTIDE SEQUENCE [LARGE SCALE GENOMIC DNA]</scope>
    <source>
        <strain evidence="9 10">ATCC 30220</strain>
    </source>
</reference>
<dbReference type="OrthoDB" id="258318at2759"/>
<evidence type="ECO:0000256" key="7">
    <source>
        <dbReference type="SAM" id="MobiDB-lite"/>
    </source>
</evidence>
<gene>
    <name evidence="9" type="ORF">ABL78_4365</name>
</gene>
<feature type="region of interest" description="Disordered" evidence="7">
    <location>
        <begin position="521"/>
        <end position="550"/>
    </location>
</feature>
<feature type="transmembrane region" description="Helical" evidence="8">
    <location>
        <begin position="377"/>
        <end position="401"/>
    </location>
</feature>
<keyword evidence="10" id="KW-1185">Reference proteome</keyword>
<dbReference type="AlphaFoldDB" id="A0A0N1HYC7"/>
<keyword evidence="6 8" id="KW-0472">Membrane</keyword>
<feature type="transmembrane region" description="Helical" evidence="8">
    <location>
        <begin position="106"/>
        <end position="128"/>
    </location>
</feature>
<dbReference type="InterPro" id="IPR036259">
    <property type="entry name" value="MFS_trans_sf"/>
</dbReference>
<feature type="transmembrane region" description="Helical" evidence="8">
    <location>
        <begin position="452"/>
        <end position="473"/>
    </location>
</feature>
<evidence type="ECO:0000256" key="2">
    <source>
        <dbReference type="ARBA" id="ARBA00007015"/>
    </source>
</evidence>
<dbReference type="OMA" id="AYALWMY"/>
<feature type="transmembrane region" description="Helical" evidence="8">
    <location>
        <begin position="159"/>
        <end position="178"/>
    </location>
</feature>
<keyword evidence="3" id="KW-0813">Transport</keyword>
<feature type="transmembrane region" description="Helical" evidence="8">
    <location>
        <begin position="240"/>
        <end position="260"/>
    </location>
</feature>
<feature type="transmembrane region" description="Helical" evidence="8">
    <location>
        <begin position="134"/>
        <end position="152"/>
    </location>
</feature>
<dbReference type="EMBL" id="LJSK01000124">
    <property type="protein sequence ID" value="KPI86590.1"/>
    <property type="molecule type" value="Genomic_DNA"/>
</dbReference>
<proteinExistence type="inferred from homology"/>
<sequence length="550" mass="61764">MTVKEGDTMRRDESSGNYASGHDVHDRDVENDEHDAPKKSWIGRYMDDLSKSDPELNYAPVVLPWRIGLFLLTSTIVQSLSYTAVSSLNNPHGTWTMKQSQQFSSLVYEMLYLGPVFGLCIDLTRIFGERFRPVIIIACAINAIAGFVAFGCNRVPSEYGSCLMLSWLIEVMVMFMYIPMNSVVINYGNRVVESPGETSARIGGLMAQAMVWRSTGNFIEQIFENLGHGVYPKYHFQLRWFGLIMAIGSCVLIVQALFLTKRAYYTDYRKVSLKGSEPVRFYKNVAGIGKKALSNKAESPGLKLMFILCFNFIYLMIPDALTGTRYSFNSHWSGQFSVGLKQTNAILGNLAAVLGALAYALWMYFAQRSESTNGRLYRANPFVILLVATAVWIFGIFFHFIGEMGSTNPHFSYKVFLQFETIVVGACLRFTFMPTLSLAAMHAVRFYESTTFQLYSVSTSGAGVVCYPVTTSFMQSLGVTTLKGYWKALLLFMVLRCVPLLIAASLPKFRDDETIPAIADHNEPLNEMDSDHPAKGTQHDESDKLEHREN</sequence>
<keyword evidence="4 8" id="KW-0812">Transmembrane</keyword>
<feature type="transmembrane region" description="Helical" evidence="8">
    <location>
        <begin position="485"/>
        <end position="506"/>
    </location>
</feature>
<feature type="compositionally biased region" description="Basic and acidic residues" evidence="7">
    <location>
        <begin position="22"/>
        <end position="35"/>
    </location>
</feature>
<feature type="transmembrane region" description="Helical" evidence="8">
    <location>
        <begin position="346"/>
        <end position="365"/>
    </location>
</feature>
<feature type="transmembrane region" description="Helical" evidence="8">
    <location>
        <begin position="421"/>
        <end position="440"/>
    </location>
</feature>
<organism evidence="9 10">
    <name type="scientific">Leptomonas seymouri</name>
    <dbReference type="NCBI Taxonomy" id="5684"/>
    <lineage>
        <taxon>Eukaryota</taxon>
        <taxon>Discoba</taxon>
        <taxon>Euglenozoa</taxon>
        <taxon>Kinetoplastea</taxon>
        <taxon>Metakinetoplastina</taxon>
        <taxon>Trypanosomatida</taxon>
        <taxon>Trypanosomatidae</taxon>
        <taxon>Leishmaniinae</taxon>
        <taxon>Leptomonas</taxon>
    </lineage>
</organism>
<evidence type="ECO:0000256" key="1">
    <source>
        <dbReference type="ARBA" id="ARBA00004141"/>
    </source>
</evidence>
<evidence type="ECO:0000256" key="5">
    <source>
        <dbReference type="ARBA" id="ARBA00022989"/>
    </source>
</evidence>
<dbReference type="GO" id="GO:0016020">
    <property type="term" value="C:membrane"/>
    <property type="evidence" value="ECO:0007669"/>
    <property type="project" value="UniProtKB-SubCell"/>
</dbReference>
<keyword evidence="5 8" id="KW-1133">Transmembrane helix</keyword>
<protein>
    <recommendedName>
        <fullName evidence="11">Folate/biopterin transporter</fullName>
    </recommendedName>
</protein>
<feature type="transmembrane region" description="Helical" evidence="8">
    <location>
        <begin position="300"/>
        <end position="317"/>
    </location>
</feature>
<evidence type="ECO:0000313" key="10">
    <source>
        <dbReference type="Proteomes" id="UP000038009"/>
    </source>
</evidence>
<dbReference type="Proteomes" id="UP000038009">
    <property type="component" value="Unassembled WGS sequence"/>
</dbReference>
<feature type="region of interest" description="Disordered" evidence="7">
    <location>
        <begin position="1"/>
        <end position="35"/>
    </location>
</feature>
<evidence type="ECO:0000256" key="8">
    <source>
        <dbReference type="SAM" id="Phobius"/>
    </source>
</evidence>
<dbReference type="PANTHER" id="PTHR31585">
    <property type="entry name" value="FOLATE-BIOPTERIN TRANSPORTER 1, CHLOROPLASTIC"/>
    <property type="match status" value="1"/>
</dbReference>
<feature type="compositionally biased region" description="Basic and acidic residues" evidence="7">
    <location>
        <begin position="1"/>
        <end position="14"/>
    </location>
</feature>
<accession>A0A0N1HYC7</accession>
<evidence type="ECO:0000256" key="6">
    <source>
        <dbReference type="ARBA" id="ARBA00023136"/>
    </source>
</evidence>
<dbReference type="InterPro" id="IPR039309">
    <property type="entry name" value="BT1"/>
</dbReference>
<dbReference type="PANTHER" id="PTHR31585:SF0">
    <property type="entry name" value="FOLATE-BIOPTERIN TRANSPORTER 1, CHLOROPLASTIC"/>
    <property type="match status" value="1"/>
</dbReference>
<comment type="similarity">
    <text evidence="2">Belongs to the major facilitator superfamily. Folate-biopterin transporter (TC 2.A.71) family.</text>
</comment>
<comment type="subcellular location">
    <subcellularLocation>
        <location evidence="1">Membrane</location>
        <topology evidence="1">Multi-pass membrane protein</topology>
    </subcellularLocation>
</comment>
<comment type="caution">
    <text evidence="9">The sequence shown here is derived from an EMBL/GenBank/DDBJ whole genome shotgun (WGS) entry which is preliminary data.</text>
</comment>
<evidence type="ECO:0000256" key="4">
    <source>
        <dbReference type="ARBA" id="ARBA00022692"/>
    </source>
</evidence>
<evidence type="ECO:0000256" key="3">
    <source>
        <dbReference type="ARBA" id="ARBA00022448"/>
    </source>
</evidence>
<name>A0A0N1HYC7_LEPSE</name>